<keyword evidence="12" id="KW-1185">Reference proteome</keyword>
<dbReference type="Proteomes" id="UP000326354">
    <property type="component" value="Chromosome"/>
</dbReference>
<evidence type="ECO:0000256" key="3">
    <source>
        <dbReference type="ARBA" id="ARBA00022670"/>
    </source>
</evidence>
<feature type="transmembrane region" description="Helical" evidence="9">
    <location>
        <begin position="127"/>
        <end position="147"/>
    </location>
</feature>
<evidence type="ECO:0000256" key="7">
    <source>
        <dbReference type="ARBA" id="ARBA00023136"/>
    </source>
</evidence>
<keyword evidence="6 9" id="KW-1133">Transmembrane helix</keyword>
<dbReference type="PANTHER" id="PTHR43066:SF1">
    <property type="entry name" value="RHOMBOID PROTEIN 2"/>
    <property type="match status" value="1"/>
</dbReference>
<feature type="transmembrane region" description="Helical" evidence="9">
    <location>
        <begin position="103"/>
        <end position="122"/>
    </location>
</feature>
<evidence type="ECO:0000256" key="8">
    <source>
        <dbReference type="SAM" id="MobiDB-lite"/>
    </source>
</evidence>
<dbReference type="SUPFAM" id="SSF144091">
    <property type="entry name" value="Rhomboid-like"/>
    <property type="match status" value="1"/>
</dbReference>
<feature type="transmembrane region" description="Helical" evidence="9">
    <location>
        <begin position="153"/>
        <end position="173"/>
    </location>
</feature>
<dbReference type="GO" id="GO:0016020">
    <property type="term" value="C:membrane"/>
    <property type="evidence" value="ECO:0007669"/>
    <property type="project" value="UniProtKB-SubCell"/>
</dbReference>
<evidence type="ECO:0000256" key="1">
    <source>
        <dbReference type="ARBA" id="ARBA00004141"/>
    </source>
</evidence>
<dbReference type="Gene3D" id="1.20.1540.10">
    <property type="entry name" value="Rhomboid-like"/>
    <property type="match status" value="1"/>
</dbReference>
<dbReference type="EMBL" id="AP019860">
    <property type="protein sequence ID" value="BBM83822.1"/>
    <property type="molecule type" value="Genomic_DNA"/>
</dbReference>
<evidence type="ECO:0000256" key="6">
    <source>
        <dbReference type="ARBA" id="ARBA00022989"/>
    </source>
</evidence>
<evidence type="ECO:0000256" key="5">
    <source>
        <dbReference type="ARBA" id="ARBA00022801"/>
    </source>
</evidence>
<feature type="transmembrane region" description="Helical" evidence="9">
    <location>
        <begin position="7"/>
        <end position="24"/>
    </location>
</feature>
<protein>
    <recommendedName>
        <fullName evidence="10">Peptidase S54 rhomboid domain-containing protein</fullName>
    </recommendedName>
</protein>
<feature type="region of interest" description="Disordered" evidence="8">
    <location>
        <begin position="188"/>
        <end position="231"/>
    </location>
</feature>
<evidence type="ECO:0000256" key="4">
    <source>
        <dbReference type="ARBA" id="ARBA00022692"/>
    </source>
</evidence>
<dbReference type="KEGG" id="uam:UABAM_02177"/>
<evidence type="ECO:0000259" key="10">
    <source>
        <dbReference type="Pfam" id="PF01694"/>
    </source>
</evidence>
<feature type="domain" description="Peptidase S54 rhomboid" evidence="10">
    <location>
        <begin position="42"/>
        <end position="170"/>
    </location>
</feature>
<dbReference type="OrthoDB" id="465874at2"/>
<proteinExistence type="inferred from homology"/>
<keyword evidence="7 9" id="KW-0472">Membrane</keyword>
<dbReference type="Pfam" id="PF01694">
    <property type="entry name" value="Rhomboid"/>
    <property type="match status" value="1"/>
</dbReference>
<evidence type="ECO:0000256" key="9">
    <source>
        <dbReference type="SAM" id="Phobius"/>
    </source>
</evidence>
<keyword evidence="3" id="KW-0645">Protease</keyword>
<feature type="transmembrane region" description="Helical" evidence="9">
    <location>
        <begin position="77"/>
        <end position="97"/>
    </location>
</feature>
<sequence>MDRLGSVVKIIAILWIVHVIALIFPDISRYGIIPRETIGIAGIFTAPFLHGDMYHLIANTTSFFIFGCILALIEPALFFSILANLMIVGGFATWIFAREANHIGASGVIFGLFGYIVAVGFFRKKFLYILVSVLIIFIYGGMVFQVLPGDPGVSWESHLFGFLAGIFTAHRFAHKPSQRVVVIAKPVKKRKPKTNKPKPKKKKPTVIKVKKPTKSTSGNAFRKNMKIRKKY</sequence>
<evidence type="ECO:0000313" key="11">
    <source>
        <dbReference type="EMBL" id="BBM83822.1"/>
    </source>
</evidence>
<reference evidence="11 12" key="1">
    <citation type="submission" date="2019-08" db="EMBL/GenBank/DDBJ databases">
        <title>Complete genome sequence of Candidatus Uab amorphum.</title>
        <authorList>
            <person name="Shiratori T."/>
            <person name="Suzuki S."/>
            <person name="Kakizawa Y."/>
            <person name="Ishida K."/>
        </authorList>
    </citation>
    <scope>NUCLEOTIDE SEQUENCE [LARGE SCALE GENOMIC DNA]</scope>
    <source>
        <strain evidence="11 12">SRT547</strain>
    </source>
</reference>
<organism evidence="11 12">
    <name type="scientific">Uabimicrobium amorphum</name>
    <dbReference type="NCBI Taxonomy" id="2596890"/>
    <lineage>
        <taxon>Bacteria</taxon>
        <taxon>Pseudomonadati</taxon>
        <taxon>Planctomycetota</taxon>
        <taxon>Candidatus Uabimicrobiia</taxon>
        <taxon>Candidatus Uabimicrobiales</taxon>
        <taxon>Candidatus Uabimicrobiaceae</taxon>
        <taxon>Candidatus Uabimicrobium</taxon>
    </lineage>
</organism>
<dbReference type="InterPro" id="IPR022764">
    <property type="entry name" value="Peptidase_S54_rhomboid_dom"/>
</dbReference>
<accession>A0A5S9F2T8</accession>
<evidence type="ECO:0000313" key="12">
    <source>
        <dbReference type="Proteomes" id="UP000326354"/>
    </source>
</evidence>
<feature type="transmembrane region" description="Helical" evidence="9">
    <location>
        <begin position="53"/>
        <end position="72"/>
    </location>
</feature>
<comment type="subcellular location">
    <subcellularLocation>
        <location evidence="1">Membrane</location>
        <topology evidence="1">Multi-pass membrane protein</topology>
    </subcellularLocation>
</comment>
<dbReference type="RefSeq" id="WP_151968005.1">
    <property type="nucleotide sequence ID" value="NZ_AP019860.1"/>
</dbReference>
<dbReference type="PANTHER" id="PTHR43066">
    <property type="entry name" value="RHOMBOID-RELATED PROTEIN"/>
    <property type="match status" value="1"/>
</dbReference>
<dbReference type="InterPro" id="IPR035952">
    <property type="entry name" value="Rhomboid-like_sf"/>
</dbReference>
<comment type="similarity">
    <text evidence="2">Belongs to the peptidase S54 family.</text>
</comment>
<dbReference type="GO" id="GO:0006508">
    <property type="term" value="P:proteolysis"/>
    <property type="evidence" value="ECO:0007669"/>
    <property type="project" value="UniProtKB-KW"/>
</dbReference>
<keyword evidence="4 9" id="KW-0812">Transmembrane</keyword>
<evidence type="ECO:0000256" key="2">
    <source>
        <dbReference type="ARBA" id="ARBA00009045"/>
    </source>
</evidence>
<gene>
    <name evidence="11" type="ORF">UABAM_02177</name>
</gene>
<dbReference type="AlphaFoldDB" id="A0A5S9F2T8"/>
<keyword evidence="5" id="KW-0378">Hydrolase</keyword>
<dbReference type="GO" id="GO:0004252">
    <property type="term" value="F:serine-type endopeptidase activity"/>
    <property type="evidence" value="ECO:0007669"/>
    <property type="project" value="InterPro"/>
</dbReference>
<name>A0A5S9F2T8_UABAM</name>
<feature type="compositionally biased region" description="Basic residues" evidence="8">
    <location>
        <begin position="188"/>
        <end position="213"/>
    </location>
</feature>